<dbReference type="AlphaFoldDB" id="A0A139APL2"/>
<feature type="compositionally biased region" description="Polar residues" evidence="2">
    <location>
        <begin position="89"/>
        <end position="106"/>
    </location>
</feature>
<accession>A0A139APL2</accession>
<organism evidence="3 4">
    <name type="scientific">Gonapodya prolifera (strain JEL478)</name>
    <name type="common">Monoblepharis prolifera</name>
    <dbReference type="NCBI Taxonomy" id="1344416"/>
    <lineage>
        <taxon>Eukaryota</taxon>
        <taxon>Fungi</taxon>
        <taxon>Fungi incertae sedis</taxon>
        <taxon>Chytridiomycota</taxon>
        <taxon>Chytridiomycota incertae sedis</taxon>
        <taxon>Monoblepharidomycetes</taxon>
        <taxon>Monoblepharidales</taxon>
        <taxon>Gonapodyaceae</taxon>
        <taxon>Gonapodya</taxon>
    </lineage>
</organism>
<reference evidence="3 4" key="1">
    <citation type="journal article" date="2015" name="Genome Biol. Evol.">
        <title>Phylogenomic analyses indicate that early fungi evolved digesting cell walls of algal ancestors of land plants.</title>
        <authorList>
            <person name="Chang Y."/>
            <person name="Wang S."/>
            <person name="Sekimoto S."/>
            <person name="Aerts A.L."/>
            <person name="Choi C."/>
            <person name="Clum A."/>
            <person name="LaButti K.M."/>
            <person name="Lindquist E.A."/>
            <person name="Yee Ngan C."/>
            <person name="Ohm R.A."/>
            <person name="Salamov A.A."/>
            <person name="Grigoriev I.V."/>
            <person name="Spatafora J.W."/>
            <person name="Berbee M.L."/>
        </authorList>
    </citation>
    <scope>NUCLEOTIDE SEQUENCE [LARGE SCALE GENOMIC DNA]</scope>
    <source>
        <strain evidence="3 4">JEL478</strain>
    </source>
</reference>
<sequence>MSSNDPDPDTLLLAIPLRSPTDLAFSVDRPLASLARTHAISESLRRLLADRVHARLREGGVLTLDREAYVVEVVPVLSEVAGPPAGPTNRASSKSNAKGKVNSNSDTDAHLASLTVPDFIARGGVYEFRVRQKGAGEEVSTPPARAPCPASLRSLATDTDPQPTEPNLPPPSMHAHLAQLRKEVSVMRALVNRMHRGEGTDVATVLQRVGDIEYRLAAVETAQTTHIANLEAALARESSARASLESRLAGIERREKQRESRDASVAAELRDLRTRQGVVVRQVERVGRVLARFGRGLVGVGWEMGGDGGVGGEAPVVESTRDHEPMSIRASDNDVASPRTSDRVPGV</sequence>
<proteinExistence type="predicted"/>
<dbReference type="OrthoDB" id="10668940at2759"/>
<feature type="coiled-coil region" evidence="1">
    <location>
        <begin position="227"/>
        <end position="254"/>
    </location>
</feature>
<evidence type="ECO:0000313" key="3">
    <source>
        <dbReference type="EMBL" id="KXS18676.1"/>
    </source>
</evidence>
<dbReference type="EMBL" id="KQ965741">
    <property type="protein sequence ID" value="KXS18676.1"/>
    <property type="molecule type" value="Genomic_DNA"/>
</dbReference>
<feature type="region of interest" description="Disordered" evidence="2">
    <location>
        <begin position="308"/>
        <end position="347"/>
    </location>
</feature>
<evidence type="ECO:0000313" key="4">
    <source>
        <dbReference type="Proteomes" id="UP000070544"/>
    </source>
</evidence>
<feature type="region of interest" description="Disordered" evidence="2">
    <location>
        <begin position="79"/>
        <end position="108"/>
    </location>
</feature>
<name>A0A139APL2_GONPJ</name>
<dbReference type="Proteomes" id="UP000070544">
    <property type="component" value="Unassembled WGS sequence"/>
</dbReference>
<evidence type="ECO:0000256" key="2">
    <source>
        <dbReference type="SAM" id="MobiDB-lite"/>
    </source>
</evidence>
<feature type="region of interest" description="Disordered" evidence="2">
    <location>
        <begin position="134"/>
        <end position="171"/>
    </location>
</feature>
<keyword evidence="4" id="KW-1185">Reference proteome</keyword>
<evidence type="ECO:0000256" key="1">
    <source>
        <dbReference type="SAM" id="Coils"/>
    </source>
</evidence>
<keyword evidence="1" id="KW-0175">Coiled coil</keyword>
<gene>
    <name evidence="3" type="ORF">M427DRAFT_132608</name>
</gene>
<protein>
    <submittedName>
        <fullName evidence="3">Uncharacterized protein</fullName>
    </submittedName>
</protein>